<feature type="compositionally biased region" description="Low complexity" evidence="1">
    <location>
        <begin position="77"/>
        <end position="184"/>
    </location>
</feature>
<protein>
    <submittedName>
        <fullName evidence="2">Uncharacterized protein</fullName>
    </submittedName>
</protein>
<feature type="region of interest" description="Disordered" evidence="1">
    <location>
        <begin position="736"/>
        <end position="765"/>
    </location>
</feature>
<feature type="compositionally biased region" description="Polar residues" evidence="1">
    <location>
        <begin position="37"/>
        <end position="49"/>
    </location>
</feature>
<name>A0A8D8XY00_9HEMI</name>
<dbReference type="EMBL" id="HBUF01348745">
    <property type="protein sequence ID" value="CAG6711920.1"/>
    <property type="molecule type" value="Transcribed_RNA"/>
</dbReference>
<sequence length="765" mass="85304">MVRGRGGQPTRGARGGQMGTRGGRINKNVGNPDFGFSYQTKNTYGNSPRTGGYNKNNSNNNYGGGQQQQPNYGGGQQQQPNYNAGQPQQNNYNNNQNQNKPRYPNNQNNNQNNRFSGNTPNNNQNHQGNNPSYNNNQNRGQNNKGQGQNQNYNNSAQNRNNNQGYNKNQGYNNNKPNQNYNNSGPQFNDNGNNSAYPQRNQNSNQQGYSNNNPAFDNNFGQQSGGGNNYNAPKPSLLGSAPSAPAPVRNEPSSDDILKEIGKVFLTSMTGAGNPQQGANPMAIMNMMQGGPGGPPPNNNPSRYDNFYNDGNQFTNYNPPMFNNYRGGYGPRGGRGGPMMNTRGRGGPMMNTRGGMRGGKFNNQATRSPGQNRKVQGPAGAAPPGVKRPLFKSKNNPNYVKGKGGNMTPASKTIKYAVQQVDKSVEENKHPLVAFLRQIFYDLSVQTNNKAHFMMLSRILLKHPNVIKLLSYEGKKALDKNFGEGTEEEVLKKKQNYLKETKTTLLKDYKVTFKGQENMDVKEKAIEEVFPILTGEAFTDENVPKPEDYVANINTGENEYINTFKMAFIKSCFEKFLYSINNKDMPTKSVGKRVSFYLDNGFMSHLLVDKVKLKTNAQLPPILAKYNNAISNPVNIQKIETMTKSNYEHMKKKDEHLQTDIADYIGGDKVSAEVLRDFADCIILFDKTATALKYKLLNYTPYINLSAEQKKSLFDEIVHSVYSTAMNILKNNIKSSEKKFEDMEKDEEKVKEEAAADDDEEDEEAV</sequence>
<dbReference type="AlphaFoldDB" id="A0A8D8XY00"/>
<feature type="compositionally biased region" description="Basic and acidic residues" evidence="1">
    <location>
        <begin position="736"/>
        <end position="753"/>
    </location>
</feature>
<feature type="region of interest" description="Disordered" evidence="1">
    <location>
        <begin position="1"/>
        <end position="253"/>
    </location>
</feature>
<accession>A0A8D8XY00</accession>
<organism evidence="2">
    <name type="scientific">Cacopsylla melanoneura</name>
    <dbReference type="NCBI Taxonomy" id="428564"/>
    <lineage>
        <taxon>Eukaryota</taxon>
        <taxon>Metazoa</taxon>
        <taxon>Ecdysozoa</taxon>
        <taxon>Arthropoda</taxon>
        <taxon>Hexapoda</taxon>
        <taxon>Insecta</taxon>
        <taxon>Pterygota</taxon>
        <taxon>Neoptera</taxon>
        <taxon>Paraneoptera</taxon>
        <taxon>Hemiptera</taxon>
        <taxon>Sternorrhyncha</taxon>
        <taxon>Psylloidea</taxon>
        <taxon>Psyllidae</taxon>
        <taxon>Psyllinae</taxon>
        <taxon>Cacopsylla</taxon>
    </lineage>
</organism>
<feature type="compositionally biased region" description="Polar residues" evidence="1">
    <location>
        <begin position="360"/>
        <end position="373"/>
    </location>
</feature>
<feature type="region of interest" description="Disordered" evidence="1">
    <location>
        <begin position="358"/>
        <end position="405"/>
    </location>
</feature>
<feature type="compositionally biased region" description="Gly residues" evidence="1">
    <location>
        <begin position="62"/>
        <end position="76"/>
    </location>
</feature>
<evidence type="ECO:0000313" key="2">
    <source>
        <dbReference type="EMBL" id="CAG6711918.1"/>
    </source>
</evidence>
<evidence type="ECO:0000256" key="1">
    <source>
        <dbReference type="SAM" id="MobiDB-lite"/>
    </source>
</evidence>
<feature type="compositionally biased region" description="Low complexity" evidence="1">
    <location>
        <begin position="51"/>
        <end position="61"/>
    </location>
</feature>
<feature type="compositionally biased region" description="Acidic residues" evidence="1">
    <location>
        <begin position="754"/>
        <end position="765"/>
    </location>
</feature>
<feature type="compositionally biased region" description="Polar residues" evidence="1">
    <location>
        <begin position="185"/>
        <end position="197"/>
    </location>
</feature>
<proteinExistence type="predicted"/>
<reference evidence="2" key="1">
    <citation type="submission" date="2021-05" db="EMBL/GenBank/DDBJ databases">
        <authorList>
            <person name="Alioto T."/>
            <person name="Alioto T."/>
            <person name="Gomez Garrido J."/>
        </authorList>
    </citation>
    <scope>NUCLEOTIDE SEQUENCE</scope>
</reference>
<feature type="compositionally biased region" description="Low complexity" evidence="1">
    <location>
        <begin position="198"/>
        <end position="221"/>
    </location>
</feature>
<feature type="compositionally biased region" description="Gly residues" evidence="1">
    <location>
        <begin position="1"/>
        <end position="22"/>
    </location>
</feature>
<dbReference type="EMBL" id="HBUF01348744">
    <property type="protein sequence ID" value="CAG6711918.1"/>
    <property type="molecule type" value="Transcribed_RNA"/>
</dbReference>